<evidence type="ECO:0000256" key="10">
    <source>
        <dbReference type="ARBA" id="ARBA00022842"/>
    </source>
</evidence>
<dbReference type="Pfam" id="PF00116">
    <property type="entry name" value="COX2"/>
    <property type="match status" value="1"/>
</dbReference>
<dbReference type="RefSeq" id="YP_009228521.1">
    <property type="nucleotide sequence ID" value="NC_029208.1"/>
</dbReference>
<evidence type="ECO:0000256" key="15">
    <source>
        <dbReference type="ARBA" id="ARBA00023128"/>
    </source>
</evidence>
<reference evidence="22" key="1">
    <citation type="submission" date="2015-05" db="EMBL/GenBank/DDBJ databases">
        <authorList>
            <person name="Wang D.B."/>
            <person name="Wang M."/>
        </authorList>
    </citation>
    <scope>NUCLEOTIDE SEQUENCE</scope>
</reference>
<dbReference type="CTD" id="4513"/>
<dbReference type="GO" id="GO:0004129">
    <property type="term" value="F:cytochrome-c oxidase activity"/>
    <property type="evidence" value="ECO:0007669"/>
    <property type="project" value="UniProtKB-EC"/>
</dbReference>
<keyword evidence="12 18" id="KW-0249">Electron transport</keyword>
<dbReference type="GO" id="GO:0042773">
    <property type="term" value="P:ATP synthesis coupled electron transport"/>
    <property type="evidence" value="ECO:0007669"/>
    <property type="project" value="TreeGrafter"/>
</dbReference>
<sequence length="221" mass="25506">MMTWNKISFSSPTSYLSEIVVAMNDYVMMFLYSVMLMVLLLLLYSIFYQSFNFEFYVNHQLESVWTAVPFVVLVFIVVPSLMTLYMLDSCMFCGLSISIMGHQWYWSYFYKDLSSLFFDSYMLPPSESSLRLVEVDNRLLVPTNFPVRFMVSSADVIHSWTLPSLGVKMDAVPGRINQFCFSAKRSGVFFGQCSEICGANHSFMPIVMESIPFENFLSLKI</sequence>
<evidence type="ECO:0000313" key="22">
    <source>
        <dbReference type="EMBL" id="ALK03784.1"/>
    </source>
</evidence>
<dbReference type="PROSITE" id="PS50999">
    <property type="entry name" value="COX2_TM"/>
    <property type="match status" value="1"/>
</dbReference>
<keyword evidence="9 18" id="KW-0999">Mitochondrion inner membrane</keyword>
<dbReference type="CDD" id="cd13912">
    <property type="entry name" value="CcO_II_C"/>
    <property type="match status" value="1"/>
</dbReference>
<organism evidence="22">
    <name type="scientific">Epitrimerus sabinae</name>
    <dbReference type="NCBI Taxonomy" id="1452570"/>
    <lineage>
        <taxon>Eukaryota</taxon>
        <taxon>Metazoa</taxon>
        <taxon>Ecdysozoa</taxon>
        <taxon>Arthropoda</taxon>
        <taxon>Chelicerata</taxon>
        <taxon>Arachnida</taxon>
        <taxon>Acari</taxon>
        <taxon>Acariformes</taxon>
        <taxon>Trombidiformes</taxon>
        <taxon>Prostigmata</taxon>
        <taxon>Eupodina</taxon>
        <taxon>Eriophyoidea</taxon>
        <taxon>Eriophyidae</taxon>
        <taxon>Phyllocoptinae</taxon>
        <taxon>Phyllocoptini</taxon>
        <taxon>Epitrimerus</taxon>
    </lineage>
</organism>
<dbReference type="PANTHER" id="PTHR22888:SF9">
    <property type="entry name" value="CYTOCHROME C OXIDASE SUBUNIT 2"/>
    <property type="match status" value="1"/>
</dbReference>
<keyword evidence="11" id="KW-1278">Translocase</keyword>
<dbReference type="PRINTS" id="PR01166">
    <property type="entry name" value="CYCOXIDASEII"/>
</dbReference>
<evidence type="ECO:0000256" key="12">
    <source>
        <dbReference type="ARBA" id="ARBA00022982"/>
    </source>
</evidence>
<dbReference type="EMBL" id="KR604966">
    <property type="protein sequence ID" value="ALK03784.1"/>
    <property type="molecule type" value="Genomic_DNA"/>
</dbReference>
<evidence type="ECO:0000256" key="19">
    <source>
        <dbReference type="SAM" id="Phobius"/>
    </source>
</evidence>
<evidence type="ECO:0000256" key="4">
    <source>
        <dbReference type="ARBA" id="ARBA00015946"/>
    </source>
</evidence>
<evidence type="ECO:0000256" key="7">
    <source>
        <dbReference type="ARBA" id="ARBA00022692"/>
    </source>
</evidence>
<evidence type="ECO:0000256" key="13">
    <source>
        <dbReference type="ARBA" id="ARBA00022989"/>
    </source>
</evidence>
<dbReference type="InterPro" id="IPR001505">
    <property type="entry name" value="Copper_CuA"/>
</dbReference>
<dbReference type="AlphaFoldDB" id="A0A0U2Q6L3"/>
<dbReference type="PROSITE" id="PS00078">
    <property type="entry name" value="COX2"/>
    <property type="match status" value="1"/>
</dbReference>
<dbReference type="GO" id="GO:0005507">
    <property type="term" value="F:copper ion binding"/>
    <property type="evidence" value="ECO:0007669"/>
    <property type="project" value="InterPro"/>
</dbReference>
<evidence type="ECO:0000256" key="11">
    <source>
        <dbReference type="ARBA" id="ARBA00022967"/>
    </source>
</evidence>
<evidence type="ECO:0000256" key="6">
    <source>
        <dbReference type="ARBA" id="ARBA00022660"/>
    </source>
</evidence>
<evidence type="ECO:0000259" key="21">
    <source>
        <dbReference type="PROSITE" id="PS50999"/>
    </source>
</evidence>
<geneLocation type="mitochondrion" evidence="22"/>
<dbReference type="Gene3D" id="1.10.287.90">
    <property type="match status" value="1"/>
</dbReference>
<evidence type="ECO:0000256" key="8">
    <source>
        <dbReference type="ARBA" id="ARBA00022723"/>
    </source>
</evidence>
<keyword evidence="8 18" id="KW-0479">Metal-binding</keyword>
<dbReference type="InterPro" id="IPR002429">
    <property type="entry name" value="CcO_II-like_C"/>
</dbReference>
<feature type="transmembrane region" description="Helical" evidence="19">
    <location>
        <begin position="26"/>
        <end position="47"/>
    </location>
</feature>
<evidence type="ECO:0000256" key="5">
    <source>
        <dbReference type="ARBA" id="ARBA00022448"/>
    </source>
</evidence>
<comment type="function">
    <text evidence="18">Component of the cytochrome c oxidase, the last enzyme in the mitochondrial electron transport chain which drives oxidative phosphorylation. The respiratory chain contains 3 multisubunit complexes succinate dehydrogenase (complex II, CII), ubiquinol-cytochrome c oxidoreductase (cytochrome b-c1 complex, complex III, CIII) and cytochrome c oxidase (complex IV, CIV), that cooperate to transfer electrons derived from NADH and succinate to molecular oxygen, creating an electrochemical gradient over the inner membrane that drives transmembrane transport and the ATP synthase. Cytochrome c oxidase is the component of the respiratory chain that catalyzes the reduction of oxygen to water. Electrons originating from reduced cytochrome c in the intermembrane space (IMS) are transferred via the dinuclear copper A center (CU(A)) of subunit 2 and heme A of subunit 1 to the active site in subunit 1, a binuclear center (BNC) formed by heme A3 and copper B (CU(B)). The BNC reduces molecular oxygen to 2 water molecules using 4 electrons from cytochrome c in the IMS and 4 protons from the mitochondrial matrix.</text>
</comment>
<dbReference type="SUPFAM" id="SSF49503">
    <property type="entry name" value="Cupredoxins"/>
    <property type="match status" value="1"/>
</dbReference>
<dbReference type="GeneID" id="26833556"/>
<dbReference type="PANTHER" id="PTHR22888">
    <property type="entry name" value="CYTOCHROME C OXIDASE, SUBUNIT II"/>
    <property type="match status" value="1"/>
</dbReference>
<evidence type="ECO:0000256" key="1">
    <source>
        <dbReference type="ARBA" id="ARBA00004448"/>
    </source>
</evidence>
<dbReference type="GO" id="GO:0005743">
    <property type="term" value="C:mitochondrial inner membrane"/>
    <property type="evidence" value="ECO:0007669"/>
    <property type="project" value="UniProtKB-SubCell"/>
</dbReference>
<gene>
    <name evidence="22" type="primary">cox2</name>
</gene>
<comment type="similarity">
    <text evidence="2 18">Belongs to the cytochrome c oxidase subunit 2 family.</text>
</comment>
<keyword evidence="6 18" id="KW-0679">Respiratory chain</keyword>
<keyword evidence="15 18" id="KW-0496">Mitochondrion</keyword>
<evidence type="ECO:0000256" key="2">
    <source>
        <dbReference type="ARBA" id="ARBA00007866"/>
    </source>
</evidence>
<name>A0A0U2Q6L3_9ACAR</name>
<evidence type="ECO:0000256" key="3">
    <source>
        <dbReference type="ARBA" id="ARBA00011164"/>
    </source>
</evidence>
<dbReference type="InterPro" id="IPR011759">
    <property type="entry name" value="Cyt_c_oxidase_su2_TM_dom"/>
</dbReference>
<dbReference type="Gene3D" id="2.60.40.420">
    <property type="entry name" value="Cupredoxins - blue copper proteins"/>
    <property type="match status" value="1"/>
</dbReference>
<feature type="domain" description="Cytochrome oxidase subunit II copper A binding" evidence="20">
    <location>
        <begin position="92"/>
        <end position="221"/>
    </location>
</feature>
<dbReference type="InterPro" id="IPR008972">
    <property type="entry name" value="Cupredoxin"/>
</dbReference>
<dbReference type="InterPro" id="IPR045187">
    <property type="entry name" value="CcO_II"/>
</dbReference>
<dbReference type="InterPro" id="IPR034210">
    <property type="entry name" value="CcO_II_C"/>
</dbReference>
<comment type="catalytic activity">
    <reaction evidence="17">
        <text>4 Fe(II)-[cytochrome c] + O2 + 8 H(+)(in) = 4 Fe(III)-[cytochrome c] + 2 H2O + 4 H(+)(out)</text>
        <dbReference type="Rhea" id="RHEA:11436"/>
        <dbReference type="Rhea" id="RHEA-COMP:10350"/>
        <dbReference type="Rhea" id="RHEA-COMP:14399"/>
        <dbReference type="ChEBI" id="CHEBI:15377"/>
        <dbReference type="ChEBI" id="CHEBI:15378"/>
        <dbReference type="ChEBI" id="CHEBI:15379"/>
        <dbReference type="ChEBI" id="CHEBI:29033"/>
        <dbReference type="ChEBI" id="CHEBI:29034"/>
        <dbReference type="EC" id="7.1.1.9"/>
    </reaction>
    <physiologicalReaction direction="left-to-right" evidence="17">
        <dbReference type="Rhea" id="RHEA:11437"/>
    </physiologicalReaction>
</comment>
<evidence type="ECO:0000256" key="9">
    <source>
        <dbReference type="ARBA" id="ARBA00022792"/>
    </source>
</evidence>
<keyword evidence="13 19" id="KW-1133">Transmembrane helix</keyword>
<evidence type="ECO:0000256" key="17">
    <source>
        <dbReference type="ARBA" id="ARBA00049512"/>
    </source>
</evidence>
<evidence type="ECO:0000259" key="20">
    <source>
        <dbReference type="PROSITE" id="PS50857"/>
    </source>
</evidence>
<reference evidence="22" key="2">
    <citation type="journal article" date="2016" name="Sci. Rep.">
        <title>Mitochondrial genome evolution and tRNA truncation in Acariformes mites: new evidence from eriophyoid mites.</title>
        <authorList>
            <person name="Xue X.F."/>
            <person name="Guo J.F."/>
            <person name="Dong Y."/>
            <person name="Hong X.Y."/>
            <person name="Shao R."/>
        </authorList>
    </citation>
    <scope>NUCLEOTIDE SEQUENCE</scope>
</reference>
<protein>
    <recommendedName>
        <fullName evidence="4 18">Cytochrome c oxidase subunit 2</fullName>
    </recommendedName>
</protein>
<keyword evidence="14 18" id="KW-0186">Copper</keyword>
<evidence type="ECO:0000256" key="16">
    <source>
        <dbReference type="ARBA" id="ARBA00023136"/>
    </source>
</evidence>
<comment type="cofactor">
    <cofactor evidence="18">
        <name>Cu cation</name>
        <dbReference type="ChEBI" id="CHEBI:23378"/>
    </cofactor>
    <text evidence="18">Binds a copper A center.</text>
</comment>
<feature type="transmembrane region" description="Helical" evidence="19">
    <location>
        <begin position="67"/>
        <end position="87"/>
    </location>
</feature>
<comment type="subcellular location">
    <subcellularLocation>
        <location evidence="1 18">Mitochondrion inner membrane</location>
        <topology evidence="1 18">Multi-pass membrane protein</topology>
    </subcellularLocation>
</comment>
<dbReference type="FunFam" id="2.60.40.420:FF:000001">
    <property type="entry name" value="Cytochrome c oxidase subunit 2"/>
    <property type="match status" value="1"/>
</dbReference>
<accession>A0A0U2Q6L3</accession>
<dbReference type="InterPro" id="IPR036257">
    <property type="entry name" value="Cyt_c_oxidase_su2_TM_sf"/>
</dbReference>
<proteinExistence type="inferred from homology"/>
<evidence type="ECO:0000256" key="14">
    <source>
        <dbReference type="ARBA" id="ARBA00023008"/>
    </source>
</evidence>
<comment type="subunit">
    <text evidence="3">Component of the cytochrome c oxidase (complex IV, CIV), a multisubunit enzyme composed of a catalytic core of 3 subunits and several supernumerary subunits. The complex exists as a monomer or a dimer and forms supercomplexes (SCs) in the inner mitochondrial membrane with ubiquinol-cytochrome c oxidoreductase (cytochrome b-c1 complex, complex III, CIII).</text>
</comment>
<keyword evidence="5 18" id="KW-0813">Transport</keyword>
<keyword evidence="7 18" id="KW-0812">Transmembrane</keyword>
<dbReference type="Pfam" id="PF02790">
    <property type="entry name" value="COX2_TM"/>
    <property type="match status" value="1"/>
</dbReference>
<dbReference type="PROSITE" id="PS50857">
    <property type="entry name" value="COX2_CUA"/>
    <property type="match status" value="1"/>
</dbReference>
<feature type="domain" description="Cytochrome oxidase subunit II transmembrane region profile" evidence="21">
    <location>
        <begin position="1"/>
        <end position="91"/>
    </location>
</feature>
<keyword evidence="16 18" id="KW-0472">Membrane</keyword>
<dbReference type="SUPFAM" id="SSF81464">
    <property type="entry name" value="Cytochrome c oxidase subunit II-like, transmembrane region"/>
    <property type="match status" value="1"/>
</dbReference>
<keyword evidence="10" id="KW-0460">Magnesium</keyword>
<evidence type="ECO:0000256" key="18">
    <source>
        <dbReference type="RuleBase" id="RU000457"/>
    </source>
</evidence>